<evidence type="ECO:0000313" key="1">
    <source>
        <dbReference type="EMBL" id="OQR95345.1"/>
    </source>
</evidence>
<keyword evidence="2" id="KW-1185">Reference proteome</keyword>
<dbReference type="AlphaFoldDB" id="A0A1V9ZBH4"/>
<dbReference type="OrthoDB" id="10365035at2759"/>
<name>A0A1V9ZBH4_9STRA</name>
<gene>
    <name evidence="1" type="ORF">THRCLA_22156</name>
</gene>
<evidence type="ECO:0000313" key="2">
    <source>
        <dbReference type="Proteomes" id="UP000243217"/>
    </source>
</evidence>
<sequence>MLSRTGGQWLGRVISSHRLCNRLLHSTQLVLSVQEESSCISGSFTSDDEKFDYAQQLIATHHDAHQASQIIKCFATPPTIQRAMALVALMHENDIPLSNTSTTSKFTKVYFRAHVHDIPSAFTWYFNHHQALLSSSQVFPLENTLIHLVTQGFPNAAVQILFLSIDSLGSQVPTQAIDALVRELIRFEQFNSILSMHTSKHKQVLLENEYFVVAVMESFVQLSKYQEAIAFHHTLEKIPSRKRYNDLYVLATKKYQKRTLGKQ</sequence>
<reference evidence="1 2" key="1">
    <citation type="journal article" date="2014" name="Genome Biol. Evol.">
        <title>The secreted proteins of Achlya hypogyna and Thraustotheca clavata identify the ancestral oomycete secretome and reveal gene acquisitions by horizontal gene transfer.</title>
        <authorList>
            <person name="Misner I."/>
            <person name="Blouin N."/>
            <person name="Leonard G."/>
            <person name="Richards T.A."/>
            <person name="Lane C.E."/>
        </authorList>
    </citation>
    <scope>NUCLEOTIDE SEQUENCE [LARGE SCALE GENOMIC DNA]</scope>
    <source>
        <strain evidence="1 2">ATCC 34112</strain>
    </source>
</reference>
<comment type="caution">
    <text evidence="1">The sequence shown here is derived from an EMBL/GenBank/DDBJ whole genome shotgun (WGS) entry which is preliminary data.</text>
</comment>
<protein>
    <submittedName>
        <fullName evidence="1">Uncharacterized protein</fullName>
    </submittedName>
</protein>
<dbReference type="EMBL" id="JNBS01002129">
    <property type="protein sequence ID" value="OQR95345.1"/>
    <property type="molecule type" value="Genomic_DNA"/>
</dbReference>
<dbReference type="Proteomes" id="UP000243217">
    <property type="component" value="Unassembled WGS sequence"/>
</dbReference>
<accession>A0A1V9ZBH4</accession>
<organism evidence="1 2">
    <name type="scientific">Thraustotheca clavata</name>
    <dbReference type="NCBI Taxonomy" id="74557"/>
    <lineage>
        <taxon>Eukaryota</taxon>
        <taxon>Sar</taxon>
        <taxon>Stramenopiles</taxon>
        <taxon>Oomycota</taxon>
        <taxon>Saprolegniomycetes</taxon>
        <taxon>Saprolegniales</taxon>
        <taxon>Achlyaceae</taxon>
        <taxon>Thraustotheca</taxon>
    </lineage>
</organism>
<proteinExistence type="predicted"/>